<evidence type="ECO:0000259" key="1">
    <source>
        <dbReference type="Pfam" id="PF17211"/>
    </source>
</evidence>
<feature type="domain" description="von Hippel-Lindau disease tumour suppressor alpha" evidence="1">
    <location>
        <begin position="110"/>
        <end position="144"/>
    </location>
</feature>
<reference evidence="2" key="1">
    <citation type="submission" date="2022-11" db="EMBL/GenBank/DDBJ databases">
        <title>Centuries of genome instability and evolution in soft-shell clam transmissible cancer (bioRxiv).</title>
        <authorList>
            <person name="Hart S.F.M."/>
            <person name="Yonemitsu M.A."/>
            <person name="Giersch R.M."/>
            <person name="Beal B.F."/>
            <person name="Arriagada G."/>
            <person name="Davis B.W."/>
            <person name="Ostrander E.A."/>
            <person name="Goff S.P."/>
            <person name="Metzger M.J."/>
        </authorList>
    </citation>
    <scope>NUCLEOTIDE SEQUENCE</scope>
    <source>
        <strain evidence="2">MELC-2E11</strain>
        <tissue evidence="2">Siphon/mantle</tissue>
    </source>
</reference>
<name>A0ABY7GE92_MYAAR</name>
<accession>A0ABY7GE92</accession>
<dbReference type="Pfam" id="PF17211">
    <property type="entry name" value="VHL_C"/>
    <property type="match status" value="1"/>
</dbReference>
<dbReference type="InterPro" id="IPR024048">
    <property type="entry name" value="VHL_alpha_dom"/>
</dbReference>
<dbReference type="SUPFAM" id="SSF49468">
    <property type="entry name" value="VHL"/>
    <property type="match status" value="1"/>
</dbReference>
<proteinExistence type="predicted"/>
<evidence type="ECO:0000313" key="2">
    <source>
        <dbReference type="EMBL" id="WAR31662.1"/>
    </source>
</evidence>
<dbReference type="InterPro" id="IPR037139">
    <property type="entry name" value="VHL_alpha_dom_sf"/>
</dbReference>
<protein>
    <recommendedName>
        <fullName evidence="1">von Hippel-Lindau disease tumour suppressor alpha domain-containing protein</fullName>
    </recommendedName>
</protein>
<dbReference type="Proteomes" id="UP001164746">
    <property type="component" value="Chromosome 17"/>
</dbReference>
<dbReference type="InterPro" id="IPR037140">
    <property type="entry name" value="VHL_beta_dom_sf"/>
</dbReference>
<keyword evidence="3" id="KW-1185">Reference proteome</keyword>
<dbReference type="Gene3D" id="2.60.40.780">
    <property type="entry name" value="von Hippel-Lindau disease tumour suppressor, beta domain"/>
    <property type="match status" value="1"/>
</dbReference>
<evidence type="ECO:0000313" key="3">
    <source>
        <dbReference type="Proteomes" id="UP001164746"/>
    </source>
</evidence>
<organism evidence="2 3">
    <name type="scientific">Mya arenaria</name>
    <name type="common">Soft-shell clam</name>
    <dbReference type="NCBI Taxonomy" id="6604"/>
    <lineage>
        <taxon>Eukaryota</taxon>
        <taxon>Metazoa</taxon>
        <taxon>Spiralia</taxon>
        <taxon>Lophotrochozoa</taxon>
        <taxon>Mollusca</taxon>
        <taxon>Bivalvia</taxon>
        <taxon>Autobranchia</taxon>
        <taxon>Heteroconchia</taxon>
        <taxon>Euheterodonta</taxon>
        <taxon>Imparidentia</taxon>
        <taxon>Neoheterodontei</taxon>
        <taxon>Myida</taxon>
        <taxon>Myoidea</taxon>
        <taxon>Myidae</taxon>
        <taxon>Mya</taxon>
    </lineage>
</organism>
<dbReference type="Gene3D" id="1.10.750.10">
    <property type="entry name" value="von Hippel-Lindau disease tumour suppressor, alpha domain"/>
    <property type="match status" value="1"/>
</dbReference>
<gene>
    <name evidence="2" type="ORF">MAR_034204</name>
</gene>
<sequence>MCLIYPVECPIYPATCPIYPVTCRIYPVSAMEEGESSVREQVLKSQRSIHHSYIRFLNKTFRNVDVVWVNYQGDEMVVHLKEIFEPVAWNKEFDHWPPKRKVVYITIPVYSLQECCLQAIRSLVPRNGINDLDISDILKDDLHRIYRTKPDIQPRTAIT</sequence>
<dbReference type="InterPro" id="IPR036208">
    <property type="entry name" value="VHL_sf"/>
</dbReference>
<dbReference type="EMBL" id="CP111028">
    <property type="protein sequence ID" value="WAR31662.1"/>
    <property type="molecule type" value="Genomic_DNA"/>
</dbReference>